<dbReference type="PANTHER" id="PTHR47843">
    <property type="entry name" value="BTB DOMAIN-CONTAINING PROTEIN-RELATED"/>
    <property type="match status" value="1"/>
</dbReference>
<dbReference type="PANTHER" id="PTHR47843:SF2">
    <property type="entry name" value="BTB DOMAIN-CONTAINING PROTEIN"/>
    <property type="match status" value="1"/>
</dbReference>
<protein>
    <recommendedName>
        <fullName evidence="5">BTB domain-containing protein</fullName>
    </recommendedName>
</protein>
<dbReference type="InterPro" id="IPR011333">
    <property type="entry name" value="SKP1/BTB/POZ_sf"/>
</dbReference>
<evidence type="ECO:0000313" key="1">
    <source>
        <dbReference type="EMBL" id="KAG5961164.1"/>
    </source>
</evidence>
<keyword evidence="3" id="KW-1185">Reference proteome</keyword>
<dbReference type="Proteomes" id="UP000784919">
    <property type="component" value="Unassembled WGS sequence"/>
</dbReference>
<organism evidence="2 4">
    <name type="scientific">Claviceps arundinis</name>
    <dbReference type="NCBI Taxonomy" id="1623583"/>
    <lineage>
        <taxon>Eukaryota</taxon>
        <taxon>Fungi</taxon>
        <taxon>Dikarya</taxon>
        <taxon>Ascomycota</taxon>
        <taxon>Pezizomycotina</taxon>
        <taxon>Sordariomycetes</taxon>
        <taxon>Hypocreomycetidae</taxon>
        <taxon>Hypocreales</taxon>
        <taxon>Clavicipitaceae</taxon>
        <taxon>Claviceps</taxon>
    </lineage>
</organism>
<dbReference type="EMBL" id="SRPS01000235">
    <property type="protein sequence ID" value="KAG5961943.1"/>
    <property type="molecule type" value="Genomic_DNA"/>
</dbReference>
<evidence type="ECO:0000313" key="3">
    <source>
        <dbReference type="Proteomes" id="UP000742024"/>
    </source>
</evidence>
<dbReference type="EMBL" id="SRPR01000085">
    <property type="protein sequence ID" value="KAG5961164.1"/>
    <property type="molecule type" value="Genomic_DNA"/>
</dbReference>
<dbReference type="AlphaFoldDB" id="A0A9P7MMS0"/>
<name>A0A9P7MMS0_9HYPO</name>
<dbReference type="OrthoDB" id="9997739at2759"/>
<sequence length="288" mass="32984">MEKHEVMRTSDAALSEGIFTSQPCKFVVGQAKTEIFLHSELVKRESEPLGRIVDISFAEGQQGYVLLRDDDVGTISAFAQYLYTGNYRLPLDIPTPNGGDESYRRANHEDKARQWRRPRNSLWRRFIQSKEYKNQAHSSDSYMIPYEPSCKTWPETDDIDEPYFNTGDMDKDYSELFISHAKIFVFAQYYGVEALMGLSMRRLHKALCGFGLSRERIGDVLALIRYCYNRPGPEKLKKMVASYSAAIVNSQVSDVVAECFQGLLRERGDFAADMAWFLACRVTHSTEC</sequence>
<evidence type="ECO:0000313" key="2">
    <source>
        <dbReference type="EMBL" id="KAG5961943.1"/>
    </source>
</evidence>
<dbReference type="Proteomes" id="UP000742024">
    <property type="component" value="Unassembled WGS sequence"/>
</dbReference>
<proteinExistence type="predicted"/>
<evidence type="ECO:0008006" key="5">
    <source>
        <dbReference type="Google" id="ProtNLM"/>
    </source>
</evidence>
<reference evidence="2 3" key="1">
    <citation type="journal article" date="2020" name="bioRxiv">
        <title>Whole genome comparisons of ergot fungi reveals the divergence and evolution of species within the genus Claviceps are the result of varying mechanisms driving genome evolution and host range expansion.</title>
        <authorList>
            <person name="Wyka S.A."/>
            <person name="Mondo S.J."/>
            <person name="Liu M."/>
            <person name="Dettman J."/>
            <person name="Nalam V."/>
            <person name="Broders K.D."/>
        </authorList>
    </citation>
    <scope>NUCLEOTIDE SEQUENCE</scope>
    <source>
        <strain evidence="2">CCC 1102</strain>
        <strain evidence="1 3">LM583</strain>
    </source>
</reference>
<evidence type="ECO:0000313" key="4">
    <source>
        <dbReference type="Proteomes" id="UP000784919"/>
    </source>
</evidence>
<accession>A0A9P7MMS0</accession>
<dbReference type="Gene3D" id="3.30.710.10">
    <property type="entry name" value="Potassium Channel Kv1.1, Chain A"/>
    <property type="match status" value="1"/>
</dbReference>
<gene>
    <name evidence="2" type="ORF">E4U56_003616</name>
    <name evidence="1" type="ORF">E4U57_007821</name>
</gene>
<comment type="caution">
    <text evidence="2">The sequence shown here is derived from an EMBL/GenBank/DDBJ whole genome shotgun (WGS) entry which is preliminary data.</text>
</comment>